<sequence length="166" mass="18756">MSEWTGRLSLCWHIVRLLGVDAILAGVARPAAITVVDAFVRLKPTMRENVSRHDSVNDLPPRRTANSATPEDDVVNNSSLLRRTRDYESSMTRWYVCAEFPHCRFQKQTLALTPAKCYPGFNDAMRIANSFVPSHPPPGPVLCDLAAWLRAPRPYVYLNRYPDCVV</sequence>
<organism evidence="2 3">
    <name type="scientific">Colletotrichum zoysiae</name>
    <dbReference type="NCBI Taxonomy" id="1216348"/>
    <lineage>
        <taxon>Eukaryota</taxon>
        <taxon>Fungi</taxon>
        <taxon>Dikarya</taxon>
        <taxon>Ascomycota</taxon>
        <taxon>Pezizomycotina</taxon>
        <taxon>Sordariomycetes</taxon>
        <taxon>Hypocreomycetidae</taxon>
        <taxon>Glomerellales</taxon>
        <taxon>Glomerellaceae</taxon>
        <taxon>Colletotrichum</taxon>
        <taxon>Colletotrichum graminicola species complex</taxon>
    </lineage>
</organism>
<dbReference type="Proteomes" id="UP001232148">
    <property type="component" value="Unassembled WGS sequence"/>
</dbReference>
<proteinExistence type="predicted"/>
<evidence type="ECO:0000313" key="3">
    <source>
        <dbReference type="Proteomes" id="UP001232148"/>
    </source>
</evidence>
<evidence type="ECO:0000313" key="2">
    <source>
        <dbReference type="EMBL" id="KAK2029642.1"/>
    </source>
</evidence>
<dbReference type="AlphaFoldDB" id="A0AAD9HJV2"/>
<feature type="compositionally biased region" description="Polar residues" evidence="1">
    <location>
        <begin position="64"/>
        <end position="73"/>
    </location>
</feature>
<accession>A0AAD9HJV2</accession>
<dbReference type="EMBL" id="MU842861">
    <property type="protein sequence ID" value="KAK2029642.1"/>
    <property type="molecule type" value="Genomic_DNA"/>
</dbReference>
<comment type="caution">
    <text evidence="2">The sequence shown here is derived from an EMBL/GenBank/DDBJ whole genome shotgun (WGS) entry which is preliminary data.</text>
</comment>
<feature type="region of interest" description="Disordered" evidence="1">
    <location>
        <begin position="50"/>
        <end position="73"/>
    </location>
</feature>
<name>A0AAD9HJV2_9PEZI</name>
<reference evidence="2" key="1">
    <citation type="submission" date="2021-06" db="EMBL/GenBank/DDBJ databases">
        <title>Comparative genomics, transcriptomics and evolutionary studies reveal genomic signatures of adaptation to plant cell wall in hemibiotrophic fungi.</title>
        <authorList>
            <consortium name="DOE Joint Genome Institute"/>
            <person name="Baroncelli R."/>
            <person name="Diaz J.F."/>
            <person name="Benocci T."/>
            <person name="Peng M."/>
            <person name="Battaglia E."/>
            <person name="Haridas S."/>
            <person name="Andreopoulos W."/>
            <person name="Labutti K."/>
            <person name="Pangilinan J."/>
            <person name="Floch G.L."/>
            <person name="Makela M.R."/>
            <person name="Henrissat B."/>
            <person name="Grigoriev I.V."/>
            <person name="Crouch J.A."/>
            <person name="De Vries R.P."/>
            <person name="Sukno S.A."/>
            <person name="Thon M.R."/>
        </authorList>
    </citation>
    <scope>NUCLEOTIDE SEQUENCE</scope>
    <source>
        <strain evidence="2">MAFF235873</strain>
    </source>
</reference>
<protein>
    <submittedName>
        <fullName evidence="2">Uncharacterized protein</fullName>
    </submittedName>
</protein>
<evidence type="ECO:0000256" key="1">
    <source>
        <dbReference type="SAM" id="MobiDB-lite"/>
    </source>
</evidence>
<keyword evidence="3" id="KW-1185">Reference proteome</keyword>
<gene>
    <name evidence="2" type="ORF">LX32DRAFT_351171</name>
</gene>